<evidence type="ECO:0000256" key="14">
    <source>
        <dbReference type="RuleBase" id="RU364031"/>
    </source>
</evidence>
<evidence type="ECO:0000256" key="6">
    <source>
        <dbReference type="ARBA" id="ARBA00022692"/>
    </source>
</evidence>
<dbReference type="InterPro" id="IPR007992">
    <property type="entry name" value="CybS"/>
</dbReference>
<evidence type="ECO:0000256" key="1">
    <source>
        <dbReference type="ARBA" id="ARBA00004448"/>
    </source>
</evidence>
<keyword evidence="13" id="KW-0408">Iron</keyword>
<comment type="function">
    <text evidence="12">Membrane-anchoring subunit of succinate dehydrogenase (SDH) that is involved in complex II of the mitochondrial electron transport chain and is responsible for transferring electrons from succinate to ubiquinone (coenzyme Q). SDH also oxidizes malate to the non-canonical enol form of oxaloacetate, enol-oxaloacetate. Enol-oxaloacetate, which is a potent inhibitor of the succinate dehydrogenase activity, is further isomerized into keto-oxaloacetate.</text>
</comment>
<dbReference type="AlphaFoldDB" id="A0A8D0H332"/>
<dbReference type="GO" id="GO:0046872">
    <property type="term" value="F:metal ion binding"/>
    <property type="evidence" value="ECO:0007669"/>
    <property type="project" value="UniProtKB-KW"/>
</dbReference>
<keyword evidence="6" id="KW-0812">Transmembrane</keyword>
<keyword evidence="10 14" id="KW-0496">Mitochondrion</keyword>
<keyword evidence="11 14" id="KW-0472">Membrane</keyword>
<keyword evidence="16" id="KW-1185">Reference proteome</keyword>
<dbReference type="GO" id="GO:0020037">
    <property type="term" value="F:heme binding"/>
    <property type="evidence" value="ECO:0007669"/>
    <property type="project" value="TreeGrafter"/>
</dbReference>
<evidence type="ECO:0000256" key="12">
    <source>
        <dbReference type="ARBA" id="ARBA00045847"/>
    </source>
</evidence>
<keyword evidence="13 14" id="KW-0479">Metal-binding</keyword>
<sequence length="138" mass="15432">LLLEMKLGALFSNNGILLSRPVVTSTRAWYRCPLAYEIHTFPKCYASSKTASLHWMSERAVSVLLLGVLLTVYLYPGPTMDYSLAATLTLHSHWGLGHLLNWANTGLYGLPTATFADFCYFKYHDVGICKTVALLWSL</sequence>
<keyword evidence="8 14" id="KW-0809">Transit peptide</keyword>
<dbReference type="GO" id="GO:0006121">
    <property type="term" value="P:mitochondrial electron transport, succinate to ubiquinone"/>
    <property type="evidence" value="ECO:0007669"/>
    <property type="project" value="TreeGrafter"/>
</dbReference>
<keyword evidence="14" id="KW-0816">Tricarboxylic acid cycle</keyword>
<dbReference type="PANTHER" id="PTHR13337:SF2">
    <property type="entry name" value="SUCCINATE DEHYDROGENASE [UBIQUINONE] CYTOCHROME B SMALL SUBUNIT, MITOCHONDRIAL"/>
    <property type="match status" value="1"/>
</dbReference>
<keyword evidence="7 14" id="KW-0999">Mitochondrion inner membrane</keyword>
<dbReference type="PANTHER" id="PTHR13337">
    <property type="entry name" value="SUCCINATE DEHYDROGENASE"/>
    <property type="match status" value="1"/>
</dbReference>
<keyword evidence="9" id="KW-1133">Transmembrane helix</keyword>
<evidence type="ECO:0000256" key="7">
    <source>
        <dbReference type="ARBA" id="ARBA00022792"/>
    </source>
</evidence>
<proteinExistence type="inferred from homology"/>
<dbReference type="Gene3D" id="1.20.1300.10">
    <property type="entry name" value="Fumarate reductase/succinate dehydrogenase, transmembrane subunit"/>
    <property type="match status" value="1"/>
</dbReference>
<evidence type="ECO:0000313" key="16">
    <source>
        <dbReference type="Proteomes" id="UP000694392"/>
    </source>
</evidence>
<dbReference type="OMA" id="AGCFICP"/>
<dbReference type="Ensembl" id="ENSSPUT00000017053.1">
    <property type="protein sequence ID" value="ENSSPUP00000015996.1"/>
    <property type="gene ID" value="ENSSPUG00000012359.1"/>
</dbReference>
<evidence type="ECO:0000256" key="10">
    <source>
        <dbReference type="ARBA" id="ARBA00023128"/>
    </source>
</evidence>
<protein>
    <recommendedName>
        <fullName evidence="14">Succinate dehydrogenase [ubiquinone] cytochrome b small subunit</fullName>
    </recommendedName>
</protein>
<keyword evidence="14" id="KW-0249">Electron transport</keyword>
<dbReference type="InterPro" id="IPR034804">
    <property type="entry name" value="SQR/QFR_C/D"/>
</dbReference>
<comment type="subcellular location">
    <subcellularLocation>
        <location evidence="1 14">Mitochondrion inner membrane</location>
        <topology evidence="1 14">Multi-pass membrane protein</topology>
    </subcellularLocation>
</comment>
<evidence type="ECO:0000256" key="5">
    <source>
        <dbReference type="ARBA" id="ARBA00022448"/>
    </source>
</evidence>
<comment type="similarity">
    <text evidence="3 14">Belongs to the CybS family.</text>
</comment>
<name>A0A8D0H332_SPHPU</name>
<dbReference type="Proteomes" id="UP000694392">
    <property type="component" value="Unplaced"/>
</dbReference>
<reference evidence="15" key="2">
    <citation type="submission" date="2025-09" db="UniProtKB">
        <authorList>
            <consortium name="Ensembl"/>
        </authorList>
    </citation>
    <scope>IDENTIFICATION</scope>
</reference>
<dbReference type="GO" id="GO:0005743">
    <property type="term" value="C:mitochondrial inner membrane"/>
    <property type="evidence" value="ECO:0007669"/>
    <property type="project" value="UniProtKB-SubCell"/>
</dbReference>
<evidence type="ECO:0000256" key="8">
    <source>
        <dbReference type="ARBA" id="ARBA00022946"/>
    </source>
</evidence>
<keyword evidence="5 14" id="KW-0813">Transport</keyword>
<evidence type="ECO:0000256" key="9">
    <source>
        <dbReference type="ARBA" id="ARBA00022989"/>
    </source>
</evidence>
<evidence type="ECO:0000256" key="2">
    <source>
        <dbReference type="ARBA" id="ARBA00005163"/>
    </source>
</evidence>
<dbReference type="GO" id="GO:0006099">
    <property type="term" value="P:tricarboxylic acid cycle"/>
    <property type="evidence" value="ECO:0007669"/>
    <property type="project" value="UniProtKB-KW"/>
</dbReference>
<dbReference type="Pfam" id="PF05328">
    <property type="entry name" value="CybS"/>
    <property type="match status" value="1"/>
</dbReference>
<evidence type="ECO:0000313" key="15">
    <source>
        <dbReference type="Ensembl" id="ENSSPUP00000015996.1"/>
    </source>
</evidence>
<evidence type="ECO:0000256" key="13">
    <source>
        <dbReference type="PIRSR" id="PIRSR607992-2"/>
    </source>
</evidence>
<comment type="pathway">
    <text evidence="2">Carbohydrate metabolism; tricarboxylic acid cycle.</text>
</comment>
<accession>A0A8D0H332</accession>
<evidence type="ECO:0000256" key="3">
    <source>
        <dbReference type="ARBA" id="ARBA00007294"/>
    </source>
</evidence>
<reference evidence="15" key="1">
    <citation type="submission" date="2025-08" db="UniProtKB">
        <authorList>
            <consortium name="Ensembl"/>
        </authorList>
    </citation>
    <scope>IDENTIFICATION</scope>
</reference>
<keyword evidence="14" id="KW-0349">Heme</keyword>
<dbReference type="GO" id="GO:0048039">
    <property type="term" value="F:ubiquinone binding"/>
    <property type="evidence" value="ECO:0007669"/>
    <property type="project" value="TreeGrafter"/>
</dbReference>
<comment type="subunit">
    <text evidence="4">Component of complex II composed of four subunits: the flavoprotein (FP) SDHA, iron-sulfur protein (IP) SDHB, and a cytochrome b560 composed of SDHC and SDHD.</text>
</comment>
<organism evidence="15 16">
    <name type="scientific">Sphenodon punctatus</name>
    <name type="common">Tuatara</name>
    <name type="synonym">Hatteria punctata</name>
    <dbReference type="NCBI Taxonomy" id="8508"/>
    <lineage>
        <taxon>Eukaryota</taxon>
        <taxon>Metazoa</taxon>
        <taxon>Chordata</taxon>
        <taxon>Craniata</taxon>
        <taxon>Vertebrata</taxon>
        <taxon>Euteleostomi</taxon>
        <taxon>Lepidosauria</taxon>
        <taxon>Sphenodontia</taxon>
        <taxon>Sphenodontidae</taxon>
        <taxon>Sphenodon</taxon>
    </lineage>
</organism>
<feature type="binding site" description="axial binding residue" evidence="13">
    <location>
        <position position="91"/>
    </location>
    <ligand>
        <name>heme b</name>
        <dbReference type="ChEBI" id="CHEBI:60344"/>
        <note>ligand shared with SDHC</note>
    </ligand>
    <ligandPart>
        <name>Fe</name>
        <dbReference type="ChEBI" id="CHEBI:18248"/>
    </ligandPart>
</feature>
<evidence type="ECO:0000256" key="11">
    <source>
        <dbReference type="ARBA" id="ARBA00023136"/>
    </source>
</evidence>
<evidence type="ECO:0000256" key="4">
    <source>
        <dbReference type="ARBA" id="ARBA00011758"/>
    </source>
</evidence>
<dbReference type="GeneTree" id="ENSGT00390000010003"/>